<dbReference type="EMBL" id="CWHR02000015">
    <property type="protein sequence ID" value="SBO28190.1"/>
    <property type="molecule type" value="Genomic_DNA"/>
</dbReference>
<evidence type="ECO:0000256" key="1">
    <source>
        <dbReference type="SAM" id="MobiDB-lite"/>
    </source>
</evidence>
<reference evidence="4 5" key="2">
    <citation type="submission" date="2016-05" db="EMBL/GenBank/DDBJ databases">
        <authorList>
            <person name="Sharaf H."/>
        </authorList>
    </citation>
    <scope>NUCLEOTIDE SEQUENCE [LARGE SCALE GENOMIC DNA]</scope>
    <source>
        <strain evidence="4 5">H</strain>
    </source>
</reference>
<organism evidence="3 5">
    <name type="scientific">Plasmodium knowlesi (strain H)</name>
    <dbReference type="NCBI Taxonomy" id="5851"/>
    <lineage>
        <taxon>Eukaryota</taxon>
        <taxon>Sar</taxon>
        <taxon>Alveolata</taxon>
        <taxon>Apicomplexa</taxon>
        <taxon>Aconoidasida</taxon>
        <taxon>Haemosporida</taxon>
        <taxon>Plasmodiidae</taxon>
        <taxon>Plasmodium</taxon>
        <taxon>Plasmodium (Plasmodium)</taxon>
    </lineage>
</organism>
<protein>
    <submittedName>
        <fullName evidence="3">Uncharacterized protein</fullName>
    </submittedName>
</protein>
<reference evidence="3" key="1">
    <citation type="submission" date="2016-05" db="EMBL/GenBank/DDBJ databases">
        <authorList>
            <person name="Lavstsen T."/>
            <person name="Jespersen J.S."/>
        </authorList>
    </citation>
    <scope>NUCLEOTIDE SEQUENCE [LARGE SCALE GENOMIC DNA]</scope>
</reference>
<dbReference type="Proteomes" id="UP000182128">
    <property type="component" value="Unassembled WGS sequence"/>
</dbReference>
<evidence type="ECO:0000313" key="2">
    <source>
        <dbReference type="EMBL" id="SBO26624.1"/>
    </source>
</evidence>
<gene>
    <name evidence="2" type="ORF">PKNA1_C2_0509750</name>
    <name evidence="3" type="ORF">PKNA1_H1_0509750</name>
</gene>
<proteinExistence type="predicted"/>
<accession>A0A1A7W2H3</accession>
<dbReference type="EMBL" id="CWHQ02000021">
    <property type="protein sequence ID" value="SBO26624.1"/>
    <property type="molecule type" value="Genomic_DNA"/>
</dbReference>
<feature type="region of interest" description="Disordered" evidence="1">
    <location>
        <begin position="1"/>
        <end position="53"/>
    </location>
</feature>
<dbReference type="AlphaFoldDB" id="A0A1A7W2H3"/>
<feature type="compositionally biased region" description="Basic and acidic residues" evidence="1">
    <location>
        <begin position="12"/>
        <end position="22"/>
    </location>
</feature>
<evidence type="ECO:0000313" key="4">
    <source>
        <dbReference type="Proteomes" id="UP000182128"/>
    </source>
</evidence>
<dbReference type="Proteomes" id="UP000182142">
    <property type="component" value="Unassembled WGS sequence"/>
</dbReference>
<name>A0A1A7W2H3_PLAKH</name>
<evidence type="ECO:0000313" key="5">
    <source>
        <dbReference type="Proteomes" id="UP000182142"/>
    </source>
</evidence>
<sequence>MRGKPLRNSGVLEKRTKGGDTKHKPHRISSYKQTLTRKGKNNKRENDSSSDSHIVIEITIARERLYQFAFAAIL</sequence>
<evidence type="ECO:0000313" key="3">
    <source>
        <dbReference type="EMBL" id="SBO28190.1"/>
    </source>
</evidence>
<feature type="compositionally biased region" description="Basic residues" evidence="1">
    <location>
        <begin position="23"/>
        <end position="41"/>
    </location>
</feature>